<gene>
    <name evidence="5" type="ORF">AWH69_04560</name>
</gene>
<evidence type="ECO:0008006" key="7">
    <source>
        <dbReference type="Google" id="ProtNLM"/>
    </source>
</evidence>
<name>A0A176QH60_9MICO</name>
<dbReference type="GO" id="GO:0070273">
    <property type="term" value="F:phosphatidylinositol-4-phosphate binding"/>
    <property type="evidence" value="ECO:0007669"/>
    <property type="project" value="InterPro"/>
</dbReference>
<comment type="subcellular location">
    <subcellularLocation>
        <location evidence="1">Golgi apparatus membrane</location>
        <topology evidence="1">Peripheral membrane protein</topology>
        <orientation evidence="1">Cytoplasmic side</orientation>
    </subcellularLocation>
</comment>
<sequence length="222" mass="23251">MRTTDELFLLLTTDDGRLEGMSQRGFGLTASLLADLVEAGRLHLGDDRDPKAHLVDSSPTGDPVLDHGVLRLVQKRPGTRLSSLVADRKLNPEPLVVVRLQGAGVVGHEPKRMLGLVPDRYPTLDPGPEAHVRSRLAGVLAGTQAPSRGDATILSVLQGLGVAHRVLKTEAAGRSSRELKKRVEEVVASTPAGDAVGRAVSALNTAIITAVVIPVVVAGGSS</sequence>
<keyword evidence="4" id="KW-0472">Membrane</keyword>
<evidence type="ECO:0000256" key="1">
    <source>
        <dbReference type="ARBA" id="ARBA00004255"/>
    </source>
</evidence>
<dbReference type="InterPro" id="IPR038261">
    <property type="entry name" value="GPP34-like_sf"/>
</dbReference>
<reference evidence="5 6" key="1">
    <citation type="submission" date="2016-01" db="EMBL/GenBank/DDBJ databases">
        <title>Janibacter melonis strain CD11_4 genome sequencing and assembly.</title>
        <authorList>
            <person name="Nair G.R."/>
            <person name="Kaur G."/>
            <person name="Chander A.M."/>
            <person name="Mayilraj S."/>
        </authorList>
    </citation>
    <scope>NUCLEOTIDE SEQUENCE [LARGE SCALE GENOMIC DNA]</scope>
    <source>
        <strain evidence="5 6">CD11-4</strain>
    </source>
</reference>
<dbReference type="Proteomes" id="UP000076976">
    <property type="component" value="Unassembled WGS sequence"/>
</dbReference>
<dbReference type="Pfam" id="PF05719">
    <property type="entry name" value="GPP34"/>
    <property type="match status" value="1"/>
</dbReference>
<dbReference type="AlphaFoldDB" id="A0A176QH60"/>
<keyword evidence="3" id="KW-0446">Lipid-binding</keyword>
<evidence type="ECO:0000256" key="2">
    <source>
        <dbReference type="ARBA" id="ARBA00023034"/>
    </source>
</evidence>
<dbReference type="RefSeq" id="WP_068272075.1">
    <property type="nucleotide sequence ID" value="NZ_LQZG01000001.1"/>
</dbReference>
<evidence type="ECO:0000256" key="4">
    <source>
        <dbReference type="ARBA" id="ARBA00023136"/>
    </source>
</evidence>
<dbReference type="STRING" id="262209.AWH69_04560"/>
<evidence type="ECO:0000313" key="6">
    <source>
        <dbReference type="Proteomes" id="UP000076976"/>
    </source>
</evidence>
<protein>
    <recommendedName>
        <fullName evidence="7">GPP34 family phosphoprotein</fullName>
    </recommendedName>
</protein>
<proteinExistence type="predicted"/>
<evidence type="ECO:0000256" key="3">
    <source>
        <dbReference type="ARBA" id="ARBA00023121"/>
    </source>
</evidence>
<dbReference type="GO" id="GO:0012505">
    <property type="term" value="C:endomembrane system"/>
    <property type="evidence" value="ECO:0007669"/>
    <property type="project" value="UniProtKB-ARBA"/>
</dbReference>
<dbReference type="EMBL" id="LQZG01000001">
    <property type="protein sequence ID" value="OAB89030.1"/>
    <property type="molecule type" value="Genomic_DNA"/>
</dbReference>
<keyword evidence="6" id="KW-1185">Reference proteome</keyword>
<organism evidence="5 6">
    <name type="scientific">Janibacter melonis</name>
    <dbReference type="NCBI Taxonomy" id="262209"/>
    <lineage>
        <taxon>Bacteria</taxon>
        <taxon>Bacillati</taxon>
        <taxon>Actinomycetota</taxon>
        <taxon>Actinomycetes</taxon>
        <taxon>Micrococcales</taxon>
        <taxon>Intrasporangiaceae</taxon>
        <taxon>Janibacter</taxon>
    </lineage>
</organism>
<evidence type="ECO:0000313" key="5">
    <source>
        <dbReference type="EMBL" id="OAB89030.1"/>
    </source>
</evidence>
<comment type="caution">
    <text evidence="5">The sequence shown here is derived from an EMBL/GenBank/DDBJ whole genome shotgun (WGS) entry which is preliminary data.</text>
</comment>
<dbReference type="InterPro" id="IPR008628">
    <property type="entry name" value="GPP34-like"/>
</dbReference>
<keyword evidence="2" id="KW-0333">Golgi apparatus</keyword>
<accession>A0A176QH60</accession>
<dbReference type="GO" id="GO:0005737">
    <property type="term" value="C:cytoplasm"/>
    <property type="evidence" value="ECO:0007669"/>
    <property type="project" value="UniProtKB-ARBA"/>
</dbReference>
<dbReference type="Gene3D" id="1.10.3630.10">
    <property type="entry name" value="yeast vps74-n-term truncation variant domain like"/>
    <property type="match status" value="1"/>
</dbReference>